<dbReference type="RefSeq" id="WP_141196825.1">
    <property type="nucleotide sequence ID" value="NZ_CP041186.1"/>
</dbReference>
<evidence type="ECO:0000313" key="1">
    <source>
        <dbReference type="EMBL" id="QDG50329.1"/>
    </source>
</evidence>
<keyword evidence="2" id="KW-1185">Reference proteome</keyword>
<dbReference type="AlphaFoldDB" id="A0A4Y6PQE5"/>
<dbReference type="EMBL" id="CP041186">
    <property type="protein sequence ID" value="QDG50329.1"/>
    <property type="molecule type" value="Genomic_DNA"/>
</dbReference>
<sequence>MGASFEQALACGLKKDQSVGIGTLRGSCQRHKKPDHTPECAREGVHAGIVSANFALKGDACKIFFGSSGAISFTNLVRTDMIAPTLHDDALGAVRHRSFVSRL</sequence>
<name>A0A4Y6PQE5_PERCE</name>
<evidence type="ECO:0000313" key="2">
    <source>
        <dbReference type="Proteomes" id="UP000315995"/>
    </source>
</evidence>
<proteinExistence type="predicted"/>
<organism evidence="1 2">
    <name type="scientific">Persicimonas caeni</name>
    <dbReference type="NCBI Taxonomy" id="2292766"/>
    <lineage>
        <taxon>Bacteria</taxon>
        <taxon>Deltaproteobacteria</taxon>
        <taxon>Bradymonadales</taxon>
        <taxon>Bradymonadaceae</taxon>
        <taxon>Persicimonas</taxon>
    </lineage>
</organism>
<gene>
    <name evidence="1" type="ORF">FIV42_06150</name>
</gene>
<reference evidence="1 2" key="1">
    <citation type="submission" date="2019-06" db="EMBL/GenBank/DDBJ databases">
        <title>Persicimonas caeni gen. nov., sp. nov., a predatory bacterium isolated from solar saltern.</title>
        <authorList>
            <person name="Wang S."/>
        </authorList>
    </citation>
    <scope>NUCLEOTIDE SEQUENCE [LARGE SCALE GENOMIC DNA]</scope>
    <source>
        <strain evidence="1 2">YN101</strain>
    </source>
</reference>
<protein>
    <submittedName>
        <fullName evidence="1">Uncharacterized protein</fullName>
    </submittedName>
</protein>
<accession>A0A5B8Y0Y5</accession>
<accession>A0A4Y6PQE5</accession>
<dbReference type="Proteomes" id="UP000315995">
    <property type="component" value="Chromosome"/>
</dbReference>